<keyword evidence="3" id="KW-0238">DNA-binding</keyword>
<evidence type="ECO:0000313" key="6">
    <source>
        <dbReference type="EMBL" id="TSC65703.1"/>
    </source>
</evidence>
<dbReference type="InterPro" id="IPR049428">
    <property type="entry name" value="RecA-like_N"/>
</dbReference>
<evidence type="ECO:0000256" key="2">
    <source>
        <dbReference type="ARBA" id="ARBA00022840"/>
    </source>
</evidence>
<proteinExistence type="predicted"/>
<dbReference type="PANTHER" id="PTHR45900:SF1">
    <property type="entry name" value="MITOCHONDRIAL DNA REPAIR PROTEIN RECA HOMOLOG-RELATED"/>
    <property type="match status" value="1"/>
</dbReference>
<dbReference type="GO" id="GO:0005829">
    <property type="term" value="C:cytosol"/>
    <property type="evidence" value="ECO:0007669"/>
    <property type="project" value="TreeGrafter"/>
</dbReference>
<organism evidence="6 7">
    <name type="scientific">Candidatus Doudnabacteria bacterium Gr01-1014_77</name>
    <dbReference type="NCBI Taxonomy" id="2017133"/>
    <lineage>
        <taxon>Bacteria</taxon>
        <taxon>Candidatus Doudnaibacteriota</taxon>
    </lineage>
</organism>
<dbReference type="EMBL" id="VMFF01000032">
    <property type="protein sequence ID" value="TSC65703.1"/>
    <property type="molecule type" value="Genomic_DNA"/>
</dbReference>
<evidence type="ECO:0000259" key="5">
    <source>
        <dbReference type="PROSITE" id="PS50163"/>
    </source>
</evidence>
<name>A0A554JBD8_9BACT</name>
<keyword evidence="2" id="KW-0067">ATP-binding</keyword>
<dbReference type="AlphaFoldDB" id="A0A554JBD8"/>
<dbReference type="InterPro" id="IPR049261">
    <property type="entry name" value="RecA-like_C"/>
</dbReference>
<dbReference type="GO" id="GO:0006310">
    <property type="term" value="P:DNA recombination"/>
    <property type="evidence" value="ECO:0007669"/>
    <property type="project" value="UniProtKB-KW"/>
</dbReference>
<evidence type="ECO:0000256" key="3">
    <source>
        <dbReference type="ARBA" id="ARBA00023125"/>
    </source>
</evidence>
<evidence type="ECO:0000256" key="1">
    <source>
        <dbReference type="ARBA" id="ARBA00022741"/>
    </source>
</evidence>
<dbReference type="Gene3D" id="3.30.250.10">
    <property type="entry name" value="RecA protein, C-terminal domain"/>
    <property type="match status" value="1"/>
</dbReference>
<comment type="caution">
    <text evidence="6">The sequence shown here is derived from an EMBL/GenBank/DDBJ whole genome shotgun (WGS) entry which is preliminary data.</text>
</comment>
<dbReference type="InterPro" id="IPR020587">
    <property type="entry name" value="RecA_monomer-monomer_interface"/>
</dbReference>
<dbReference type="InterPro" id="IPR023400">
    <property type="entry name" value="RecA_C_sf"/>
</dbReference>
<evidence type="ECO:0000313" key="7">
    <source>
        <dbReference type="Proteomes" id="UP000319613"/>
    </source>
</evidence>
<dbReference type="Proteomes" id="UP000319613">
    <property type="component" value="Unassembled WGS sequence"/>
</dbReference>
<dbReference type="GO" id="GO:0005524">
    <property type="term" value="F:ATP binding"/>
    <property type="evidence" value="ECO:0007669"/>
    <property type="project" value="UniProtKB-KW"/>
</dbReference>
<dbReference type="GO" id="GO:0003697">
    <property type="term" value="F:single-stranded DNA binding"/>
    <property type="evidence" value="ECO:0007669"/>
    <property type="project" value="InterPro"/>
</dbReference>
<keyword evidence="4" id="KW-0233">DNA recombination</keyword>
<dbReference type="Pfam" id="PF21096">
    <property type="entry name" value="RecA_C"/>
    <property type="match status" value="1"/>
</dbReference>
<dbReference type="GO" id="GO:0008094">
    <property type="term" value="F:ATP-dependent activity, acting on DNA"/>
    <property type="evidence" value="ECO:0007669"/>
    <property type="project" value="InterPro"/>
</dbReference>
<dbReference type="PROSITE" id="PS50163">
    <property type="entry name" value="RECA_3"/>
    <property type="match status" value="1"/>
</dbReference>
<protein>
    <submittedName>
        <fullName evidence="6">Protein recA</fullName>
    </submittedName>
</protein>
<reference evidence="6 7" key="1">
    <citation type="submission" date="2017-07" db="EMBL/GenBank/DDBJ databases">
        <title>Mechanisms for carbon and nitrogen cycling indicate functional differentiation within the Candidate Phyla Radiation.</title>
        <authorList>
            <person name="Danczak R.E."/>
            <person name="Johnston M.D."/>
            <person name="Kenah C."/>
            <person name="Slattery M."/>
            <person name="Wrighton K.C."/>
            <person name="Wilkins M.J."/>
        </authorList>
    </citation>
    <scope>NUCLEOTIDE SEQUENCE [LARGE SCALE GENOMIC DNA]</scope>
    <source>
        <strain evidence="6">Gr01-1014_77</strain>
    </source>
</reference>
<dbReference type="SUPFAM" id="SSF54752">
    <property type="entry name" value="RecA protein, C-terminal domain"/>
    <property type="match status" value="1"/>
</dbReference>
<gene>
    <name evidence="6" type="ORF">G01um101477_360</name>
</gene>
<dbReference type="Pfam" id="PF00154">
    <property type="entry name" value="RecA_N"/>
    <property type="match status" value="1"/>
</dbReference>
<dbReference type="PANTHER" id="PTHR45900">
    <property type="entry name" value="RECA"/>
    <property type="match status" value="1"/>
</dbReference>
<dbReference type="InterPro" id="IPR013765">
    <property type="entry name" value="DNA_recomb/repair_RecA"/>
</dbReference>
<feature type="non-terminal residue" evidence="6">
    <location>
        <position position="1"/>
    </location>
</feature>
<feature type="domain" description="RecA family profile 2" evidence="5">
    <location>
        <begin position="1"/>
        <end position="29"/>
    </location>
</feature>
<dbReference type="GO" id="GO:0006281">
    <property type="term" value="P:DNA repair"/>
    <property type="evidence" value="ECO:0007669"/>
    <property type="project" value="InterPro"/>
</dbReference>
<keyword evidence="1" id="KW-0547">Nucleotide-binding</keyword>
<sequence>KVVKNKVAAPFKTAEFDIMYNEGISKAGDLLDTGVAYGVISKSGNSYTYAETKLGVGRENAKTFLKANDDVMTAVDKAVREKFEAGEVPVNSDEEE</sequence>
<accession>A0A554JBD8</accession>
<evidence type="ECO:0000256" key="4">
    <source>
        <dbReference type="ARBA" id="ARBA00023172"/>
    </source>
</evidence>